<protein>
    <submittedName>
        <fullName evidence="1">Uncharacterized protein</fullName>
    </submittedName>
</protein>
<comment type="caution">
    <text evidence="1">The sequence shown here is derived from an EMBL/GenBank/DDBJ whole genome shotgun (WGS) entry which is preliminary data.</text>
</comment>
<dbReference type="AlphaFoldDB" id="J9FVJ7"/>
<reference evidence="1" key="1">
    <citation type="journal article" date="2012" name="PLoS ONE">
        <title>Gene sets for utilization of primary and secondary nutrition supplies in the distal gut of endangered iberian lynx.</title>
        <authorList>
            <person name="Alcaide M."/>
            <person name="Messina E."/>
            <person name="Richter M."/>
            <person name="Bargiela R."/>
            <person name="Peplies J."/>
            <person name="Huws S.A."/>
            <person name="Newbold C.J."/>
            <person name="Golyshin P.N."/>
            <person name="Simon M.A."/>
            <person name="Lopez G."/>
            <person name="Yakimov M.M."/>
            <person name="Ferrer M."/>
        </authorList>
    </citation>
    <scope>NUCLEOTIDE SEQUENCE</scope>
</reference>
<name>J9FVJ7_9ZZZZ</name>
<dbReference type="PROSITE" id="PS51257">
    <property type="entry name" value="PROKAR_LIPOPROTEIN"/>
    <property type="match status" value="1"/>
</dbReference>
<evidence type="ECO:0000313" key="1">
    <source>
        <dbReference type="EMBL" id="EJW93587.1"/>
    </source>
</evidence>
<proteinExistence type="predicted"/>
<sequence length="71" mass="7947">MKKILLVALVCMTAWTVTSCREKTTKEKMQDQVEEMQDNLKDAIDEGADGMKKALNEVGEGLEKMKEKAGK</sequence>
<accession>J9FVJ7</accession>
<gene>
    <name evidence="1" type="ORF">EVA_18300</name>
</gene>
<dbReference type="EMBL" id="AMCI01006883">
    <property type="protein sequence ID" value="EJW93587.1"/>
    <property type="molecule type" value="Genomic_DNA"/>
</dbReference>
<organism evidence="1">
    <name type="scientific">gut metagenome</name>
    <dbReference type="NCBI Taxonomy" id="749906"/>
    <lineage>
        <taxon>unclassified sequences</taxon>
        <taxon>metagenomes</taxon>
        <taxon>organismal metagenomes</taxon>
    </lineage>
</organism>